<dbReference type="RefSeq" id="WP_132323474.1">
    <property type="nucleotide sequence ID" value="NZ_FWZT01000022.1"/>
</dbReference>
<dbReference type="OrthoDB" id="5289941at2"/>
<proteinExistence type="predicted"/>
<accession>A0A1Y6CIZ3</accession>
<dbReference type="EMBL" id="FWZT01000022">
    <property type="protein sequence ID" value="SMF65037.1"/>
    <property type="molecule type" value="Genomic_DNA"/>
</dbReference>
<reference evidence="3" key="1">
    <citation type="submission" date="2017-04" db="EMBL/GenBank/DDBJ databases">
        <authorList>
            <person name="Varghese N."/>
            <person name="Submissions S."/>
        </authorList>
    </citation>
    <scope>NUCLEOTIDE SEQUENCE [LARGE SCALE GENOMIC DNA]</scope>
    <source>
        <strain evidence="3">RKEM611</strain>
    </source>
</reference>
<dbReference type="AlphaFoldDB" id="A0A1Y6CIZ3"/>
<dbReference type="Proteomes" id="UP000192907">
    <property type="component" value="Unassembled WGS sequence"/>
</dbReference>
<protein>
    <submittedName>
        <fullName evidence="2">Uncharacterized protein</fullName>
    </submittedName>
</protein>
<feature type="chain" id="PRO_5013096902" evidence="1">
    <location>
        <begin position="25"/>
        <end position="307"/>
    </location>
</feature>
<evidence type="ECO:0000313" key="2">
    <source>
        <dbReference type="EMBL" id="SMF65037.1"/>
    </source>
</evidence>
<evidence type="ECO:0000256" key="1">
    <source>
        <dbReference type="SAM" id="SignalP"/>
    </source>
</evidence>
<gene>
    <name evidence="2" type="ORF">SAMN06296036_122105</name>
</gene>
<organism evidence="2 3">
    <name type="scientific">Pseudobacteriovorax antillogorgiicola</name>
    <dbReference type="NCBI Taxonomy" id="1513793"/>
    <lineage>
        <taxon>Bacteria</taxon>
        <taxon>Pseudomonadati</taxon>
        <taxon>Bdellovibrionota</taxon>
        <taxon>Oligoflexia</taxon>
        <taxon>Oligoflexales</taxon>
        <taxon>Pseudobacteriovoracaceae</taxon>
        <taxon>Pseudobacteriovorax</taxon>
    </lineage>
</organism>
<evidence type="ECO:0000313" key="3">
    <source>
        <dbReference type="Proteomes" id="UP000192907"/>
    </source>
</evidence>
<keyword evidence="1" id="KW-0732">Signal</keyword>
<sequence>MTSGPKLWSSIAIIISFTESCAFAAEETLEEYLIQKNRDISYWIDEQAEAIDLYLAEKSYSRDRNGTRISASNSIYVREGAQHRFVPNLSARVHLPHTERKWQLAFATYDEESQDQGINRSRKQTENNPDSVGAFLEIMQEFGSLQTKFEPRLQYSDELESKFRLQLYSTAKTNWLHVKPELHFFANPEDGTGIFTSLELKFLISYDQELEIVNEQQYSESKNTLFTNHGPKYTIVHSDSITTQYGFIIEADNRPNYHATSYTISGSFRHKIYRNVFHYDIEPFINWSRSEEFRKQVGLNLEMKFIF</sequence>
<keyword evidence="3" id="KW-1185">Reference proteome</keyword>
<feature type="signal peptide" evidence="1">
    <location>
        <begin position="1"/>
        <end position="24"/>
    </location>
</feature>
<name>A0A1Y6CIZ3_9BACT</name>